<dbReference type="PROSITE" id="PS50088">
    <property type="entry name" value="ANK_REPEAT"/>
    <property type="match status" value="2"/>
</dbReference>
<dbReference type="AlphaFoldDB" id="E9FA19"/>
<reference evidence="4 5" key="2">
    <citation type="journal article" date="2014" name="Proc. Natl. Acad. Sci. U.S.A.">
        <title>Trajectory and genomic determinants of fungal-pathogen speciation and host adaptation.</title>
        <authorList>
            <person name="Hu X."/>
            <person name="Xiao G."/>
            <person name="Zheng P."/>
            <person name="Shang Y."/>
            <person name="Su Y."/>
            <person name="Zhang X."/>
            <person name="Liu X."/>
            <person name="Zhan S."/>
            <person name="St Leger R.J."/>
            <person name="Wang C."/>
        </authorList>
    </citation>
    <scope>GENOME REANNOTATION</scope>
    <source>
        <strain evidence="5">ARSEF 23 / ATCC MYA-3075</strain>
    </source>
</reference>
<dbReference type="Pfam" id="PF12796">
    <property type="entry name" value="Ank_2"/>
    <property type="match status" value="1"/>
</dbReference>
<dbReference type="PANTHER" id="PTHR24188">
    <property type="entry name" value="ANKYRIN REPEAT PROTEIN"/>
    <property type="match status" value="1"/>
</dbReference>
<dbReference type="RefSeq" id="XP_007825307.2">
    <property type="nucleotide sequence ID" value="XM_007827116.2"/>
</dbReference>
<dbReference type="InterPro" id="IPR036770">
    <property type="entry name" value="Ankyrin_rpt-contain_sf"/>
</dbReference>
<gene>
    <name evidence="4" type="ORF">MAA_09118</name>
</gene>
<dbReference type="GeneID" id="19263404"/>
<dbReference type="KEGG" id="maj:MAA_09118"/>
<dbReference type="EMBL" id="ADNJ02000015">
    <property type="protein sequence ID" value="EFY95417.2"/>
    <property type="molecule type" value="Genomic_DNA"/>
</dbReference>
<dbReference type="HOGENOM" id="CLU_000134_45_2_1"/>
<evidence type="ECO:0000313" key="4">
    <source>
        <dbReference type="EMBL" id="EFY95417.2"/>
    </source>
</evidence>
<evidence type="ECO:0000313" key="5">
    <source>
        <dbReference type="Proteomes" id="UP000002498"/>
    </source>
</evidence>
<dbReference type="OrthoDB" id="341259at2759"/>
<keyword evidence="5" id="KW-1185">Reference proteome</keyword>
<reference evidence="4 5" key="1">
    <citation type="journal article" date="2011" name="PLoS Genet.">
        <title>Genome sequencing and comparative transcriptomics of the model entomopathogenic fungi Metarhizium anisopliae and M. acridum.</title>
        <authorList>
            <person name="Gao Q."/>
            <person name="Jin K."/>
            <person name="Ying S.H."/>
            <person name="Zhang Y."/>
            <person name="Xiao G."/>
            <person name="Shang Y."/>
            <person name="Duan Z."/>
            <person name="Hu X."/>
            <person name="Xie X.Q."/>
            <person name="Zhou G."/>
            <person name="Peng G."/>
            <person name="Luo Z."/>
            <person name="Huang W."/>
            <person name="Wang B."/>
            <person name="Fang W."/>
            <person name="Wang S."/>
            <person name="Zhong Y."/>
            <person name="Ma L.J."/>
            <person name="St Leger R.J."/>
            <person name="Zhao G.P."/>
            <person name="Pei Y."/>
            <person name="Feng M.G."/>
            <person name="Xia Y."/>
            <person name="Wang C."/>
        </authorList>
    </citation>
    <scope>NUCLEOTIDE SEQUENCE [LARGE SCALE GENOMIC DNA]</scope>
    <source>
        <strain evidence="5">ARSEF 23 / ATCC MYA-3075</strain>
    </source>
</reference>
<keyword evidence="1" id="KW-0677">Repeat</keyword>
<dbReference type="SUPFAM" id="SSF48403">
    <property type="entry name" value="Ankyrin repeat"/>
    <property type="match status" value="1"/>
</dbReference>
<evidence type="ECO:0000256" key="1">
    <source>
        <dbReference type="ARBA" id="ARBA00022737"/>
    </source>
</evidence>
<sequence length="90" mass="9531">MPLYVAGTEGHQAVAQLLLDQGANKEAEDEFGSTLLDSAARGVVRLLLHYGADKEAKNGYGRTSLHVAAGAGHETVARLLVDEGADKEVW</sequence>
<dbReference type="PANTHER" id="PTHR24188:SF29">
    <property type="entry name" value="GH09064P"/>
    <property type="match status" value="1"/>
</dbReference>
<organism evidence="4 5">
    <name type="scientific">Metarhizium robertsii (strain ARSEF 23 / ATCC MYA-3075)</name>
    <name type="common">Metarhizium anisopliae (strain ARSEF 23)</name>
    <dbReference type="NCBI Taxonomy" id="655844"/>
    <lineage>
        <taxon>Eukaryota</taxon>
        <taxon>Fungi</taxon>
        <taxon>Dikarya</taxon>
        <taxon>Ascomycota</taxon>
        <taxon>Pezizomycotina</taxon>
        <taxon>Sordariomycetes</taxon>
        <taxon>Hypocreomycetidae</taxon>
        <taxon>Hypocreales</taxon>
        <taxon>Clavicipitaceae</taxon>
        <taxon>Metarhizium</taxon>
    </lineage>
</organism>
<proteinExistence type="predicted"/>
<evidence type="ECO:0000256" key="3">
    <source>
        <dbReference type="PROSITE-ProRule" id="PRU00023"/>
    </source>
</evidence>
<feature type="repeat" description="ANK" evidence="3">
    <location>
        <begin position="1"/>
        <end position="30"/>
    </location>
</feature>
<dbReference type="Gene3D" id="1.25.40.20">
    <property type="entry name" value="Ankyrin repeat-containing domain"/>
    <property type="match status" value="2"/>
</dbReference>
<keyword evidence="2 3" id="KW-0040">ANK repeat</keyword>
<dbReference type="PROSITE" id="PS50297">
    <property type="entry name" value="ANK_REP_REGION"/>
    <property type="match status" value="2"/>
</dbReference>
<dbReference type="InterPro" id="IPR002110">
    <property type="entry name" value="Ankyrin_rpt"/>
</dbReference>
<evidence type="ECO:0000256" key="2">
    <source>
        <dbReference type="ARBA" id="ARBA00023043"/>
    </source>
</evidence>
<dbReference type="SMART" id="SM00248">
    <property type="entry name" value="ANK"/>
    <property type="match status" value="3"/>
</dbReference>
<comment type="caution">
    <text evidence="4">The sequence shown here is derived from an EMBL/GenBank/DDBJ whole genome shotgun (WGS) entry which is preliminary data.</text>
</comment>
<dbReference type="Proteomes" id="UP000002498">
    <property type="component" value="Unassembled WGS sequence"/>
</dbReference>
<accession>E9FA19</accession>
<feature type="repeat" description="ANK" evidence="3">
    <location>
        <begin position="60"/>
        <end position="90"/>
    </location>
</feature>
<name>E9FA19_METRA</name>
<protein>
    <submittedName>
        <fullName evidence="4">Uncharacterized protein</fullName>
    </submittedName>
</protein>